<keyword evidence="4" id="KW-0812">Transmembrane</keyword>
<evidence type="ECO:0000256" key="7">
    <source>
        <dbReference type="SAM" id="MobiDB-lite"/>
    </source>
</evidence>
<keyword evidence="6" id="KW-0472">Membrane</keyword>
<feature type="region of interest" description="Disordered" evidence="7">
    <location>
        <begin position="1"/>
        <end position="33"/>
    </location>
</feature>
<dbReference type="InterPro" id="IPR056508">
    <property type="entry name" value="HPAT-like"/>
</dbReference>
<organism evidence="9 10">
    <name type="scientific">Coccomyxa subellipsoidea</name>
    <dbReference type="NCBI Taxonomy" id="248742"/>
    <lineage>
        <taxon>Eukaryota</taxon>
        <taxon>Viridiplantae</taxon>
        <taxon>Chlorophyta</taxon>
        <taxon>core chlorophytes</taxon>
        <taxon>Trebouxiophyceae</taxon>
        <taxon>Trebouxiophyceae incertae sedis</taxon>
        <taxon>Coccomyxaceae</taxon>
        <taxon>Coccomyxa</taxon>
    </lineage>
</organism>
<evidence type="ECO:0000256" key="1">
    <source>
        <dbReference type="ARBA" id="ARBA00004167"/>
    </source>
</evidence>
<dbReference type="Proteomes" id="UP001491310">
    <property type="component" value="Unassembled WGS sequence"/>
</dbReference>
<dbReference type="EMBL" id="JALJOT010000006">
    <property type="protein sequence ID" value="KAK9909682.1"/>
    <property type="molecule type" value="Genomic_DNA"/>
</dbReference>
<keyword evidence="2" id="KW-0328">Glycosyltransferase</keyword>
<dbReference type="InterPro" id="IPR044845">
    <property type="entry name" value="HPAT/SRGT1-like"/>
</dbReference>
<evidence type="ECO:0000259" key="8">
    <source>
        <dbReference type="Pfam" id="PF23452"/>
    </source>
</evidence>
<accession>A0ABR2YSA1</accession>
<evidence type="ECO:0000256" key="3">
    <source>
        <dbReference type="ARBA" id="ARBA00022679"/>
    </source>
</evidence>
<evidence type="ECO:0000256" key="2">
    <source>
        <dbReference type="ARBA" id="ARBA00022676"/>
    </source>
</evidence>
<proteinExistence type="predicted"/>
<evidence type="ECO:0000313" key="9">
    <source>
        <dbReference type="EMBL" id="KAK9909682.1"/>
    </source>
</evidence>
<feature type="domain" description="Hydroxyproline O-arabinosyltransferase-like" evidence="8">
    <location>
        <begin position="36"/>
        <end position="315"/>
    </location>
</feature>
<evidence type="ECO:0000256" key="4">
    <source>
        <dbReference type="ARBA" id="ARBA00022692"/>
    </source>
</evidence>
<reference evidence="9 10" key="1">
    <citation type="journal article" date="2024" name="Nat. Commun.">
        <title>Phylogenomics reveals the evolutionary origins of lichenization in chlorophyte algae.</title>
        <authorList>
            <person name="Puginier C."/>
            <person name="Libourel C."/>
            <person name="Otte J."/>
            <person name="Skaloud P."/>
            <person name="Haon M."/>
            <person name="Grisel S."/>
            <person name="Petersen M."/>
            <person name="Berrin J.G."/>
            <person name="Delaux P.M."/>
            <person name="Dal Grande F."/>
            <person name="Keller J."/>
        </authorList>
    </citation>
    <scope>NUCLEOTIDE SEQUENCE [LARGE SCALE GENOMIC DNA]</scope>
    <source>
        <strain evidence="9 10">SAG 216-7</strain>
    </source>
</reference>
<keyword evidence="5" id="KW-1133">Transmembrane helix</keyword>
<dbReference type="PANTHER" id="PTHR31485">
    <property type="entry name" value="PEPTIDYL SERINE ALPHA-GALACTOSYLTRANSFERASE"/>
    <property type="match status" value="1"/>
</dbReference>
<gene>
    <name evidence="9" type="ORF">WJX75_005999</name>
</gene>
<sequence>MHGSWSTRKQLPGQPTAKVTTGSATPGIPTKGTTIHTLVTSNGSPYLNFQNRIMYGTYEQAQKLPGGDKLVGFTRILHRTVPDLLMDEVPTFRADPLTPSCDTWCEFPVSDRPNAVMQFLKAAKADPTMIKAPWLLMIETDYVWMRPLQAPPAEDPSSRPMAYPFNYIVPVAPALEGVMRKMYPAELGPLSDVHGSGPAPVLMRFEEWLQVAPEWERLTAHIEADPESKEKLGWVREMYAFSVAMALKRIKPEIVPCPRCTLIAQPPADRALGGAAMFHYTWGTVFKDSFGRKIWEFDKRTYTAEEIQRKTPRVPLPPAYREGWKLQDDQPVTRELYDTMVDMIERMNRAVDDLPVLQAVR</sequence>
<keyword evidence="3" id="KW-0808">Transferase</keyword>
<evidence type="ECO:0000313" key="10">
    <source>
        <dbReference type="Proteomes" id="UP001491310"/>
    </source>
</evidence>
<evidence type="ECO:0000256" key="6">
    <source>
        <dbReference type="ARBA" id="ARBA00023136"/>
    </source>
</evidence>
<protein>
    <recommendedName>
        <fullName evidence="8">Hydroxyproline O-arabinosyltransferase-like domain-containing protein</fullName>
    </recommendedName>
</protein>
<name>A0ABR2YSA1_9CHLO</name>
<dbReference type="PANTHER" id="PTHR31485:SF17">
    <property type="match status" value="1"/>
</dbReference>
<comment type="caution">
    <text evidence="9">The sequence shown here is derived from an EMBL/GenBank/DDBJ whole genome shotgun (WGS) entry which is preliminary data.</text>
</comment>
<evidence type="ECO:0000256" key="5">
    <source>
        <dbReference type="ARBA" id="ARBA00022989"/>
    </source>
</evidence>
<keyword evidence="10" id="KW-1185">Reference proteome</keyword>
<comment type="subcellular location">
    <subcellularLocation>
        <location evidence="1">Membrane</location>
        <topology evidence="1">Single-pass membrane protein</topology>
    </subcellularLocation>
</comment>
<dbReference type="Pfam" id="PF23452">
    <property type="entry name" value="HPAT"/>
    <property type="match status" value="1"/>
</dbReference>